<evidence type="ECO:0000313" key="2">
    <source>
        <dbReference type="Proteomes" id="UP000656077"/>
    </source>
</evidence>
<comment type="caution">
    <text evidence="1">The sequence shown here is derived from an EMBL/GenBank/DDBJ whole genome shotgun (WGS) entry which is preliminary data.</text>
</comment>
<dbReference type="AlphaFoldDB" id="A0A964W0N9"/>
<name>A0A964W0N9_9CLOT</name>
<dbReference type="Proteomes" id="UP000656077">
    <property type="component" value="Unassembled WGS sequence"/>
</dbReference>
<organism evidence="1 2">
    <name type="scientific">Clostridium chromiireducens</name>
    <dbReference type="NCBI Taxonomy" id="225345"/>
    <lineage>
        <taxon>Bacteria</taxon>
        <taxon>Bacillati</taxon>
        <taxon>Bacillota</taxon>
        <taxon>Clostridia</taxon>
        <taxon>Eubacteriales</taxon>
        <taxon>Clostridiaceae</taxon>
        <taxon>Clostridium</taxon>
    </lineage>
</organism>
<accession>A0A964W0N9</accession>
<protein>
    <submittedName>
        <fullName evidence="1">Uncharacterized protein</fullName>
    </submittedName>
</protein>
<reference evidence="1" key="1">
    <citation type="submission" date="2019-12" db="EMBL/GenBank/DDBJ databases">
        <title>Microbes associate with the intestines of laboratory mice.</title>
        <authorList>
            <person name="Navarre W."/>
            <person name="Wong E."/>
        </authorList>
    </citation>
    <scope>NUCLEOTIDE SEQUENCE</scope>
    <source>
        <strain evidence="1">NM79_F5</strain>
    </source>
</reference>
<dbReference type="EMBL" id="WSRQ01000001">
    <property type="protein sequence ID" value="MVX62260.1"/>
    <property type="molecule type" value="Genomic_DNA"/>
</dbReference>
<dbReference type="RefSeq" id="WP_160357705.1">
    <property type="nucleotide sequence ID" value="NZ_WSRQ01000001.1"/>
</dbReference>
<gene>
    <name evidence="1" type="ORF">GKZ28_00910</name>
</gene>
<proteinExistence type="predicted"/>
<evidence type="ECO:0000313" key="1">
    <source>
        <dbReference type="EMBL" id="MVX62260.1"/>
    </source>
</evidence>
<sequence>MANNRFPKVGDKVKIIDCKRAEKYNGKEILVKKSAFVFDREIVAQLEGVKTYIPVRNLEIIKA</sequence>